<dbReference type="Proteomes" id="UP001244341">
    <property type="component" value="Chromosome 14b"/>
</dbReference>
<feature type="domain" description="AB hydrolase-1" evidence="4">
    <location>
        <begin position="64"/>
        <end position="180"/>
    </location>
</feature>
<feature type="transmembrane region" description="Helical" evidence="3">
    <location>
        <begin position="178"/>
        <end position="198"/>
    </location>
</feature>
<keyword evidence="6" id="KW-1185">Reference proteome</keyword>
<dbReference type="Pfam" id="PF00561">
    <property type="entry name" value="Abhydrolase_1"/>
    <property type="match status" value="1"/>
</dbReference>
<evidence type="ECO:0000256" key="3">
    <source>
        <dbReference type="SAM" id="Phobius"/>
    </source>
</evidence>
<keyword evidence="1" id="KW-0378">Hydrolase</keyword>
<dbReference type="InterPro" id="IPR029058">
    <property type="entry name" value="AB_hydrolase_fold"/>
</dbReference>
<keyword evidence="3" id="KW-0472">Membrane</keyword>
<evidence type="ECO:0000256" key="1">
    <source>
        <dbReference type="ARBA" id="ARBA00022801"/>
    </source>
</evidence>
<comment type="similarity">
    <text evidence="2">Belongs to the AB hydrolase superfamily. Epoxide hydrolase family.</text>
</comment>
<keyword evidence="3" id="KW-1133">Transmembrane helix</keyword>
<name>A0ABY8ULQ1_TETOB</name>
<evidence type="ECO:0000313" key="5">
    <source>
        <dbReference type="EMBL" id="WIA22391.1"/>
    </source>
</evidence>
<dbReference type="PRINTS" id="PR00412">
    <property type="entry name" value="EPOXHYDRLASE"/>
</dbReference>
<sequence>MHNAGRPEDVIRTPAECFEGLASVGFSFTPHYLTHQGLRLHYLDEAPAKAAEERIGGGQQQPETLLLLHGNPTWSFLYRHVIPHLTGAGFRVLALDFAGFGRSDKPLQESDITTELNAGSVLALLDHLDVTNATLVMHDWSAIYMLWCLPSIPTGRIGRLVVLNAALPPHPLLFELGLANALLVAIWMTAVAVVGRFIPVIAVMKTMVPSLPLPQLLGYAAPLPSHRHKAAMVRAPRLAALAVLSAQQLAAVRGWGVVKLLELAMPGLADVLDVTQRDMARGQQACAWIRAHWHKPTLLLFGSPDPLFGCVQQLFALSIFNATALAYCPWPIILQGAGHYLTEMQPARVALEVTKFVLNT</sequence>
<dbReference type="SUPFAM" id="SSF53474">
    <property type="entry name" value="alpha/beta-Hydrolases"/>
    <property type="match status" value="1"/>
</dbReference>
<organism evidence="5 6">
    <name type="scientific">Tetradesmus obliquus</name>
    <name type="common">Green alga</name>
    <name type="synonym">Acutodesmus obliquus</name>
    <dbReference type="NCBI Taxonomy" id="3088"/>
    <lineage>
        <taxon>Eukaryota</taxon>
        <taxon>Viridiplantae</taxon>
        <taxon>Chlorophyta</taxon>
        <taxon>core chlorophytes</taxon>
        <taxon>Chlorophyceae</taxon>
        <taxon>CS clade</taxon>
        <taxon>Sphaeropleales</taxon>
        <taxon>Scenedesmaceae</taxon>
        <taxon>Tetradesmus</taxon>
    </lineage>
</organism>
<protein>
    <recommendedName>
        <fullName evidence="4">AB hydrolase-1 domain-containing protein</fullName>
    </recommendedName>
</protein>
<evidence type="ECO:0000313" key="6">
    <source>
        <dbReference type="Proteomes" id="UP001244341"/>
    </source>
</evidence>
<dbReference type="Gene3D" id="3.40.50.1820">
    <property type="entry name" value="alpha/beta hydrolase"/>
    <property type="match status" value="1"/>
</dbReference>
<evidence type="ECO:0000259" key="4">
    <source>
        <dbReference type="Pfam" id="PF00561"/>
    </source>
</evidence>
<evidence type="ECO:0000256" key="2">
    <source>
        <dbReference type="ARBA" id="ARBA00038334"/>
    </source>
</evidence>
<gene>
    <name evidence="5" type="ORF">OEZ85_004698</name>
</gene>
<reference evidence="5 6" key="1">
    <citation type="submission" date="2023-05" db="EMBL/GenBank/DDBJ databases">
        <title>A 100% complete, gapless, phased diploid assembly of the Scenedesmus obliquus UTEX 3031 genome.</title>
        <authorList>
            <person name="Biondi T.C."/>
            <person name="Hanschen E.R."/>
            <person name="Kwon T."/>
            <person name="Eng W."/>
            <person name="Kruse C.P.S."/>
            <person name="Koehler S.I."/>
            <person name="Kunde Y."/>
            <person name="Gleasner C.D."/>
            <person name="You Mak K.T."/>
            <person name="Polle J."/>
            <person name="Hovde B.T."/>
            <person name="Starkenburg S.R."/>
        </authorList>
    </citation>
    <scope>NUCLEOTIDE SEQUENCE [LARGE SCALE GENOMIC DNA]</scope>
    <source>
        <strain evidence="5 6">DOE0152z</strain>
    </source>
</reference>
<keyword evidence="3" id="KW-0812">Transmembrane</keyword>
<dbReference type="InterPro" id="IPR000639">
    <property type="entry name" value="Epox_hydrolase-like"/>
</dbReference>
<proteinExistence type="inferred from homology"/>
<dbReference type="InterPro" id="IPR000073">
    <property type="entry name" value="AB_hydrolase_1"/>
</dbReference>
<dbReference type="EMBL" id="CP126221">
    <property type="protein sequence ID" value="WIA22391.1"/>
    <property type="molecule type" value="Genomic_DNA"/>
</dbReference>
<accession>A0ABY8ULQ1</accession>
<dbReference type="PANTHER" id="PTHR43329">
    <property type="entry name" value="EPOXIDE HYDROLASE"/>
    <property type="match status" value="1"/>
</dbReference>